<evidence type="ECO:0000313" key="1">
    <source>
        <dbReference type="EMBL" id="KAI7949510.1"/>
    </source>
</evidence>
<keyword evidence="2" id="KW-1185">Reference proteome</keyword>
<reference evidence="2" key="1">
    <citation type="journal article" date="2018" name="BMC Genomics">
        <title>Genomic insights into host adaptation between the wheat stripe rust pathogen (Puccinia striiformis f. sp. tritici) and the barley stripe rust pathogen (Puccinia striiformis f. sp. hordei).</title>
        <authorList>
            <person name="Xia C."/>
            <person name="Wang M."/>
            <person name="Yin C."/>
            <person name="Cornejo O.E."/>
            <person name="Hulbert S.H."/>
            <person name="Chen X."/>
        </authorList>
    </citation>
    <scope>NUCLEOTIDE SEQUENCE [LARGE SCALE GENOMIC DNA]</scope>
    <source>
        <strain evidence="2">93-210</strain>
    </source>
</reference>
<gene>
    <name evidence="1" type="ORF">MJO28_008331</name>
</gene>
<organism evidence="1 2">
    <name type="scientific">Puccinia striiformis f. sp. tritici</name>
    <dbReference type="NCBI Taxonomy" id="168172"/>
    <lineage>
        <taxon>Eukaryota</taxon>
        <taxon>Fungi</taxon>
        <taxon>Dikarya</taxon>
        <taxon>Basidiomycota</taxon>
        <taxon>Pucciniomycotina</taxon>
        <taxon>Pucciniomycetes</taxon>
        <taxon>Pucciniales</taxon>
        <taxon>Pucciniaceae</taxon>
        <taxon>Puccinia</taxon>
    </lineage>
</organism>
<protein>
    <submittedName>
        <fullName evidence="1">Uncharacterized protein</fullName>
    </submittedName>
</protein>
<name>A0ACC0EDK0_9BASI</name>
<reference evidence="2" key="2">
    <citation type="journal article" date="2018" name="Mol. Plant Microbe Interact.">
        <title>Genome sequence resources for the wheat stripe rust pathogen (Puccinia striiformis f. sp. tritici) and the barley stripe rust pathogen (Puccinia striiformis f. sp. hordei).</title>
        <authorList>
            <person name="Xia C."/>
            <person name="Wang M."/>
            <person name="Yin C."/>
            <person name="Cornejo O.E."/>
            <person name="Hulbert S.H."/>
            <person name="Chen X."/>
        </authorList>
    </citation>
    <scope>NUCLEOTIDE SEQUENCE [LARGE SCALE GENOMIC DNA]</scope>
    <source>
        <strain evidence="2">93-210</strain>
    </source>
</reference>
<comment type="caution">
    <text evidence="1">The sequence shown here is derived from an EMBL/GenBank/DDBJ whole genome shotgun (WGS) entry which is preliminary data.</text>
</comment>
<accession>A0ACC0EDK0</accession>
<evidence type="ECO:0000313" key="2">
    <source>
        <dbReference type="Proteomes" id="UP001060170"/>
    </source>
</evidence>
<proteinExistence type="predicted"/>
<dbReference type="Proteomes" id="UP001060170">
    <property type="component" value="Chromosome 8"/>
</dbReference>
<sequence length="175" mass="20583">MQIFEREPRRYQLKQSGLIKLLTRRSSNHKILSRIHRQKQNLFHRNSVPWKSREIDGKNKRRTGVANHTGRAVSHVTEQELQDSFACVGTIVCTNRTISTRQFWAYNPSQPIRSHLAARKVDKSNQHLSTVMKVIASIWIAVTRLVIRSKAAIDLELRHEYPDFYLENWNPEENR</sequence>
<dbReference type="EMBL" id="CM045872">
    <property type="protein sequence ID" value="KAI7949510.1"/>
    <property type="molecule type" value="Genomic_DNA"/>
</dbReference>
<reference evidence="1 2" key="3">
    <citation type="journal article" date="2022" name="Microbiol. Spectr.">
        <title>Folding features and dynamics of 3D genome architecture in plant fungal pathogens.</title>
        <authorList>
            <person name="Xia C."/>
        </authorList>
    </citation>
    <scope>NUCLEOTIDE SEQUENCE [LARGE SCALE GENOMIC DNA]</scope>
    <source>
        <strain evidence="1 2">93-210</strain>
    </source>
</reference>